<keyword evidence="7" id="KW-1185">Reference proteome</keyword>
<evidence type="ECO:0000313" key="7">
    <source>
        <dbReference type="Proteomes" id="UP000030960"/>
    </source>
</evidence>
<dbReference type="PRINTS" id="PR00598">
    <property type="entry name" value="HTHMARR"/>
</dbReference>
<evidence type="ECO:0000256" key="1">
    <source>
        <dbReference type="ARBA" id="ARBA00023015"/>
    </source>
</evidence>
<dbReference type="InterPro" id="IPR036388">
    <property type="entry name" value="WH-like_DNA-bd_sf"/>
</dbReference>
<dbReference type="PROSITE" id="PS50995">
    <property type="entry name" value="HTH_MARR_2"/>
    <property type="match status" value="1"/>
</dbReference>
<organism evidence="6 7">
    <name type="scientific">Mameliella alba</name>
    <dbReference type="NCBI Taxonomy" id="561184"/>
    <lineage>
        <taxon>Bacteria</taxon>
        <taxon>Pseudomonadati</taxon>
        <taxon>Pseudomonadota</taxon>
        <taxon>Alphaproteobacteria</taxon>
        <taxon>Rhodobacterales</taxon>
        <taxon>Roseobacteraceae</taxon>
        <taxon>Mameliella</taxon>
    </lineage>
</organism>
<dbReference type="PATRIC" id="fig|1515334.3.peg.1042"/>
<dbReference type="SUPFAM" id="SSF46785">
    <property type="entry name" value="Winged helix' DNA-binding domain"/>
    <property type="match status" value="1"/>
</dbReference>
<feature type="domain" description="HTH marR-type" evidence="5">
    <location>
        <begin position="25"/>
        <end position="156"/>
    </location>
</feature>
<keyword evidence="1" id="KW-0805">Transcription regulation</keyword>
<dbReference type="Gene3D" id="1.10.10.10">
    <property type="entry name" value="Winged helix-like DNA-binding domain superfamily/Winged helix DNA-binding domain"/>
    <property type="match status" value="1"/>
</dbReference>
<dbReference type="EMBL" id="JSUQ01000003">
    <property type="protein sequence ID" value="KHQ54445.1"/>
    <property type="molecule type" value="Genomic_DNA"/>
</dbReference>
<protein>
    <submittedName>
        <fullName evidence="6">Transcriptional regulator, MarR family</fullName>
    </submittedName>
</protein>
<dbReference type="PANTHER" id="PTHR42756">
    <property type="entry name" value="TRANSCRIPTIONAL REGULATOR, MARR"/>
    <property type="match status" value="1"/>
</dbReference>
<sequence>MTICVLVTFPGLSDHGIMKAIYTMPGHLIRRLQQLSASIFAERMREAGVDLTSPQFAALAMLQEHPGIDQATLAGMIAHDRATIGGVIERLCAKGLIERRTNPKDRRAKVLALTPEGAERIAHIRPIVEEMQRNLLVGLDEEEKREFIRLATKVAIAGNDRTRAPLRMPPEKPADKTGTD</sequence>
<dbReference type="PANTHER" id="PTHR42756:SF1">
    <property type="entry name" value="TRANSCRIPTIONAL REPRESSOR OF EMRAB OPERON"/>
    <property type="match status" value="1"/>
</dbReference>
<keyword evidence="2" id="KW-0238">DNA-binding</keyword>
<accession>A0A0B3RU22</accession>
<dbReference type="InterPro" id="IPR036390">
    <property type="entry name" value="WH_DNA-bd_sf"/>
</dbReference>
<dbReference type="STRING" id="561184.SAMN05216376_105152"/>
<evidence type="ECO:0000256" key="2">
    <source>
        <dbReference type="ARBA" id="ARBA00023125"/>
    </source>
</evidence>
<dbReference type="RefSeq" id="WP_223306160.1">
    <property type="nucleotide sequence ID" value="NZ_JSUQ01000003.1"/>
</dbReference>
<evidence type="ECO:0000256" key="4">
    <source>
        <dbReference type="SAM" id="MobiDB-lite"/>
    </source>
</evidence>
<evidence type="ECO:0000259" key="5">
    <source>
        <dbReference type="PROSITE" id="PS50995"/>
    </source>
</evidence>
<gene>
    <name evidence="6" type="ORF">OA50_01038</name>
</gene>
<proteinExistence type="predicted"/>
<dbReference type="SMART" id="SM00347">
    <property type="entry name" value="HTH_MARR"/>
    <property type="match status" value="1"/>
</dbReference>
<dbReference type="InterPro" id="IPR000835">
    <property type="entry name" value="HTH_MarR-typ"/>
</dbReference>
<keyword evidence="3" id="KW-0804">Transcription</keyword>
<comment type="caution">
    <text evidence="6">The sequence shown here is derived from an EMBL/GenBank/DDBJ whole genome shotgun (WGS) entry which is preliminary data.</text>
</comment>
<feature type="region of interest" description="Disordered" evidence="4">
    <location>
        <begin position="161"/>
        <end position="180"/>
    </location>
</feature>
<dbReference type="Pfam" id="PF01047">
    <property type="entry name" value="MarR"/>
    <property type="match status" value="1"/>
</dbReference>
<evidence type="ECO:0000313" key="6">
    <source>
        <dbReference type="EMBL" id="KHQ54445.1"/>
    </source>
</evidence>
<dbReference type="AlphaFoldDB" id="A0A0B3RU22"/>
<evidence type="ECO:0000256" key="3">
    <source>
        <dbReference type="ARBA" id="ARBA00023163"/>
    </source>
</evidence>
<dbReference type="GO" id="GO:0003677">
    <property type="term" value="F:DNA binding"/>
    <property type="evidence" value="ECO:0007669"/>
    <property type="project" value="UniProtKB-KW"/>
</dbReference>
<feature type="compositionally biased region" description="Basic and acidic residues" evidence="4">
    <location>
        <begin position="169"/>
        <end position="180"/>
    </location>
</feature>
<reference evidence="6 7" key="1">
    <citation type="submission" date="2014-10" db="EMBL/GenBank/DDBJ databases">
        <title>Genome sequence of Ponticoccus sp. strain UMTAT08 isolated from clonal culture of toxic dinoflagellate Alexandrium tamiyavanichii.</title>
        <authorList>
            <person name="Gan H.Y."/>
            <person name="Muhd D.-D."/>
            <person name="Mohd Noor M.E."/>
            <person name="Yeong Y.S."/>
            <person name="Usup G."/>
        </authorList>
    </citation>
    <scope>NUCLEOTIDE SEQUENCE [LARGE SCALE GENOMIC DNA]</scope>
    <source>
        <strain evidence="6 7">UMTAT08</strain>
    </source>
</reference>
<dbReference type="GO" id="GO:0003700">
    <property type="term" value="F:DNA-binding transcription factor activity"/>
    <property type="evidence" value="ECO:0007669"/>
    <property type="project" value="InterPro"/>
</dbReference>
<dbReference type="Proteomes" id="UP000030960">
    <property type="component" value="Unassembled WGS sequence"/>
</dbReference>
<name>A0A0B3RU22_9RHOB</name>